<feature type="domain" description="MotA/TolQ/ExbB proton channel" evidence="10">
    <location>
        <begin position="61"/>
        <end position="177"/>
    </location>
</feature>
<dbReference type="KEGG" id="aiq:Azoinq_01410"/>
<dbReference type="Pfam" id="PF01618">
    <property type="entry name" value="MotA_ExbB"/>
    <property type="match status" value="1"/>
</dbReference>
<gene>
    <name evidence="11" type="ORF">Azoinq_01410</name>
</gene>
<feature type="transmembrane region" description="Helical" evidence="9">
    <location>
        <begin position="97"/>
        <end position="120"/>
    </location>
</feature>
<keyword evidence="5 8" id="KW-0653">Protein transport</keyword>
<comment type="subcellular location">
    <subcellularLocation>
        <location evidence="1">Cell membrane</location>
        <topology evidence="1">Multi-pass membrane protein</topology>
    </subcellularLocation>
    <subcellularLocation>
        <location evidence="8">Membrane</location>
        <topology evidence="8">Multi-pass membrane protein</topology>
    </subcellularLocation>
</comment>
<keyword evidence="2 8" id="KW-0813">Transport</keyword>
<keyword evidence="12" id="KW-1185">Reference proteome</keyword>
<reference evidence="11" key="1">
    <citation type="submission" date="2020-11" db="EMBL/GenBank/DDBJ databases">
        <title>Azospira inquinata sp. nov.</title>
        <authorList>
            <person name="Moe W.M."/>
            <person name="Mikes M.C."/>
        </authorList>
    </citation>
    <scope>NUCLEOTIDE SEQUENCE</scope>
    <source>
        <strain evidence="11">Azo-3</strain>
    </source>
</reference>
<comment type="similarity">
    <text evidence="8">Belongs to the exbB/tolQ family.</text>
</comment>
<evidence type="ECO:0000259" key="10">
    <source>
        <dbReference type="Pfam" id="PF01618"/>
    </source>
</evidence>
<keyword evidence="7 9" id="KW-0472">Membrane</keyword>
<dbReference type="PANTHER" id="PTHR30625">
    <property type="entry name" value="PROTEIN TOLQ"/>
    <property type="match status" value="1"/>
</dbReference>
<feature type="transmembrane region" description="Helical" evidence="9">
    <location>
        <begin position="140"/>
        <end position="165"/>
    </location>
</feature>
<dbReference type="InterPro" id="IPR050790">
    <property type="entry name" value="ExbB/TolQ_transport"/>
</dbReference>
<keyword evidence="6 9" id="KW-1133">Transmembrane helix</keyword>
<protein>
    <submittedName>
        <fullName evidence="11">MotA/TolQ/ExbB proton channel family protein</fullName>
    </submittedName>
</protein>
<evidence type="ECO:0000256" key="1">
    <source>
        <dbReference type="ARBA" id="ARBA00004651"/>
    </source>
</evidence>
<evidence type="ECO:0000256" key="7">
    <source>
        <dbReference type="ARBA" id="ARBA00023136"/>
    </source>
</evidence>
<keyword evidence="4 9" id="KW-0812">Transmembrane</keyword>
<dbReference type="EMBL" id="CP064782">
    <property type="protein sequence ID" value="QWT50434.1"/>
    <property type="molecule type" value="Genomic_DNA"/>
</dbReference>
<evidence type="ECO:0000256" key="5">
    <source>
        <dbReference type="ARBA" id="ARBA00022927"/>
    </source>
</evidence>
<dbReference type="PANTHER" id="PTHR30625:SF15">
    <property type="entry name" value="BIOPOLYMER TRANSPORT PROTEIN EXBB"/>
    <property type="match status" value="1"/>
</dbReference>
<sequence>MVYPLLVLALVALAIVFDKAYVYWRFVRLPGELQSLAETYAFSWETLNARLAAIGPRNYFARFFRTIADNRQQPAWWVESRAGDEAQVIEKSLSRGLWVLETVVTAAPLLGLLGTIAGMMHSFKVIGGNGLVDPTGVTGGVAQALIATALGLLIAIVALFAFNFFSRRQAQALDEMERLGTRLIDNIRLGQEGAPDHEAA</sequence>
<feature type="transmembrane region" description="Helical" evidence="9">
    <location>
        <begin position="6"/>
        <end position="24"/>
    </location>
</feature>
<organism evidence="11 12">
    <name type="scientific">Azospira inquinata</name>
    <dbReference type="NCBI Taxonomy" id="2785627"/>
    <lineage>
        <taxon>Bacteria</taxon>
        <taxon>Pseudomonadati</taxon>
        <taxon>Pseudomonadota</taxon>
        <taxon>Betaproteobacteria</taxon>
        <taxon>Rhodocyclales</taxon>
        <taxon>Rhodocyclaceae</taxon>
        <taxon>Azospira</taxon>
    </lineage>
</organism>
<evidence type="ECO:0000256" key="8">
    <source>
        <dbReference type="RuleBase" id="RU004057"/>
    </source>
</evidence>
<evidence type="ECO:0000256" key="9">
    <source>
        <dbReference type="SAM" id="Phobius"/>
    </source>
</evidence>
<evidence type="ECO:0000256" key="6">
    <source>
        <dbReference type="ARBA" id="ARBA00022989"/>
    </source>
</evidence>
<accession>A0A975XW25</accession>
<evidence type="ECO:0000256" key="4">
    <source>
        <dbReference type="ARBA" id="ARBA00022692"/>
    </source>
</evidence>
<evidence type="ECO:0000313" key="11">
    <source>
        <dbReference type="EMBL" id="QWT50434.1"/>
    </source>
</evidence>
<evidence type="ECO:0000313" key="12">
    <source>
        <dbReference type="Proteomes" id="UP000683428"/>
    </source>
</evidence>
<keyword evidence="3" id="KW-1003">Cell membrane</keyword>
<proteinExistence type="inferred from homology"/>
<dbReference type="GO" id="GO:0005886">
    <property type="term" value="C:plasma membrane"/>
    <property type="evidence" value="ECO:0007669"/>
    <property type="project" value="UniProtKB-SubCell"/>
</dbReference>
<evidence type="ECO:0000256" key="2">
    <source>
        <dbReference type="ARBA" id="ARBA00022448"/>
    </source>
</evidence>
<dbReference type="InterPro" id="IPR002898">
    <property type="entry name" value="MotA_ExbB_proton_chnl"/>
</dbReference>
<name>A0A975XW25_9RHOO</name>
<dbReference type="Proteomes" id="UP000683428">
    <property type="component" value="Chromosome"/>
</dbReference>
<dbReference type="AlphaFoldDB" id="A0A975XW25"/>
<evidence type="ECO:0000256" key="3">
    <source>
        <dbReference type="ARBA" id="ARBA00022475"/>
    </source>
</evidence>
<dbReference type="GO" id="GO:0017038">
    <property type="term" value="P:protein import"/>
    <property type="evidence" value="ECO:0007669"/>
    <property type="project" value="TreeGrafter"/>
</dbReference>